<evidence type="ECO:0000256" key="9">
    <source>
        <dbReference type="SAM" id="SignalP"/>
    </source>
</evidence>
<feature type="non-terminal residue" evidence="10">
    <location>
        <position position="621"/>
    </location>
</feature>
<gene>
    <name evidence="10" type="ORF">TPAB3V08_LOCUS12084</name>
</gene>
<name>A0ABN7PI99_TIMPD</name>
<keyword evidence="5 8" id="KW-0472">Membrane</keyword>
<evidence type="ECO:0000256" key="8">
    <source>
        <dbReference type="SAM" id="Phobius"/>
    </source>
</evidence>
<comment type="subcellular location">
    <subcellularLocation>
        <location evidence="1">Cell membrane</location>
        <topology evidence="1">Multi-pass membrane protein</topology>
    </subcellularLocation>
</comment>
<evidence type="ECO:0000256" key="1">
    <source>
        <dbReference type="ARBA" id="ARBA00004651"/>
    </source>
</evidence>
<keyword evidence="3 8" id="KW-0812">Transmembrane</keyword>
<organism evidence="10 11">
    <name type="scientific">Timema podura</name>
    <name type="common">Walking stick</name>
    <dbReference type="NCBI Taxonomy" id="61482"/>
    <lineage>
        <taxon>Eukaryota</taxon>
        <taxon>Metazoa</taxon>
        <taxon>Ecdysozoa</taxon>
        <taxon>Arthropoda</taxon>
        <taxon>Hexapoda</taxon>
        <taxon>Insecta</taxon>
        <taxon>Pterygota</taxon>
        <taxon>Neoptera</taxon>
        <taxon>Polyneoptera</taxon>
        <taxon>Phasmatodea</taxon>
        <taxon>Timematodea</taxon>
        <taxon>Timematoidea</taxon>
        <taxon>Timematidae</taxon>
        <taxon>Timema</taxon>
    </lineage>
</organism>
<keyword evidence="6" id="KW-0675">Receptor</keyword>
<keyword evidence="7" id="KW-0325">Glycoprotein</keyword>
<comment type="caution">
    <text evidence="10">The sequence shown here is derived from an EMBL/GenBank/DDBJ whole genome shotgun (WGS) entry which is preliminary data.</text>
</comment>
<evidence type="ECO:0000313" key="11">
    <source>
        <dbReference type="Proteomes" id="UP001153148"/>
    </source>
</evidence>
<dbReference type="PANTHER" id="PTHR42643:SF38">
    <property type="entry name" value="IONOTROPIC RECEPTOR 100A"/>
    <property type="match status" value="1"/>
</dbReference>
<evidence type="ECO:0000313" key="10">
    <source>
        <dbReference type="EMBL" id="CAG2065140.1"/>
    </source>
</evidence>
<dbReference type="Proteomes" id="UP001153148">
    <property type="component" value="Unassembled WGS sequence"/>
</dbReference>
<keyword evidence="11" id="KW-1185">Reference proteome</keyword>
<feature type="chain" id="PRO_5045665501" evidence="9">
    <location>
        <begin position="21"/>
        <end position="621"/>
    </location>
</feature>
<keyword evidence="4 8" id="KW-1133">Transmembrane helix</keyword>
<dbReference type="EMBL" id="CAJPIN010040185">
    <property type="protein sequence ID" value="CAG2065140.1"/>
    <property type="molecule type" value="Genomic_DNA"/>
</dbReference>
<feature type="transmembrane region" description="Helical" evidence="8">
    <location>
        <begin position="355"/>
        <end position="374"/>
    </location>
</feature>
<keyword evidence="2" id="KW-1003">Cell membrane</keyword>
<feature type="signal peptide" evidence="9">
    <location>
        <begin position="1"/>
        <end position="20"/>
    </location>
</feature>
<dbReference type="InterPro" id="IPR052192">
    <property type="entry name" value="Insect_Ionotropic_Sensory_Rcpt"/>
</dbReference>
<dbReference type="Gene3D" id="3.40.190.10">
    <property type="entry name" value="Periplasmic binding protein-like II"/>
    <property type="match status" value="1"/>
</dbReference>
<evidence type="ECO:0000256" key="2">
    <source>
        <dbReference type="ARBA" id="ARBA00022475"/>
    </source>
</evidence>
<reference evidence="10" key="1">
    <citation type="submission" date="2021-03" db="EMBL/GenBank/DDBJ databases">
        <authorList>
            <person name="Tran Van P."/>
        </authorList>
    </citation>
    <scope>NUCLEOTIDE SEQUENCE</scope>
</reference>
<dbReference type="SUPFAM" id="SSF53850">
    <property type="entry name" value="Periplasmic binding protein-like II"/>
    <property type="match status" value="1"/>
</dbReference>
<proteinExistence type="predicted"/>
<protein>
    <submittedName>
        <fullName evidence="10">Uncharacterized protein</fullName>
    </submittedName>
</protein>
<sequence length="621" mass="72022">MTNLFNIVIISLKFGLLVDSKLNYARPEVSSESISLTKQYELVSCYRNFVKNIDFLTIVKEPTKFTFVEELILLNLQTPRIILQLSLNESAWGVPRSNQVASSKYVMILLKAYDEEIMTKYLSQLSRYPLWDPRGRFLIIIKTSFTGQRREWLYSFFELFWSIKIANVFIVYLEDDVKSFENNYYSEKYLLRVVSYYPFGSGDLRKKDLTKEWLSQEGTSSFNPFRDIQGHTLRVSTTISEPRSFLSDDQTRPRMYLGPDSQLMKVITTHMNATAQVFSPSFPYELYLSNGTLLGSVGDVFNEKADLTGTFQVASYERAKLVDYTYPREIGTMIFIVPKSGRVAQYKNIFLPFSRYTWCALLSSFILATVGLCFLKMFSFKRTSRYSYWIHVGFPLLVILQNFFSVHTNSSRNIKRAKFFFLSWSTYSLIMTNAFQGSLTSYLAVPQFLPEIDTLEQLDGTDLVLKVYPNSARSLDPDNSSEMLIRLSRKFEDIRDITTLYDSVAFEGVTAVMATFGKATYLRRMTRYHRDGYPLLHLMSEPLVTQLISYCVPKHSVFLPRFNEIIGRVFEAGLPDKWFKDVIHQRTLVGVLSLEENLQTHKARTVLTLLHMQTPFYLFSM</sequence>
<evidence type="ECO:0000256" key="5">
    <source>
        <dbReference type="ARBA" id="ARBA00023136"/>
    </source>
</evidence>
<evidence type="ECO:0000256" key="3">
    <source>
        <dbReference type="ARBA" id="ARBA00022692"/>
    </source>
</evidence>
<evidence type="ECO:0000256" key="7">
    <source>
        <dbReference type="ARBA" id="ARBA00023180"/>
    </source>
</evidence>
<evidence type="ECO:0000256" key="4">
    <source>
        <dbReference type="ARBA" id="ARBA00022989"/>
    </source>
</evidence>
<keyword evidence="9" id="KW-0732">Signal</keyword>
<dbReference type="Gene3D" id="1.10.287.70">
    <property type="match status" value="1"/>
</dbReference>
<dbReference type="PANTHER" id="PTHR42643">
    <property type="entry name" value="IONOTROPIC RECEPTOR 20A-RELATED"/>
    <property type="match status" value="1"/>
</dbReference>
<evidence type="ECO:0000256" key="6">
    <source>
        <dbReference type="ARBA" id="ARBA00023170"/>
    </source>
</evidence>
<accession>A0ABN7PI99</accession>
<feature type="transmembrane region" description="Helical" evidence="8">
    <location>
        <begin position="386"/>
        <end position="404"/>
    </location>
</feature>